<evidence type="ECO:0000313" key="2">
    <source>
        <dbReference type="Proteomes" id="UP000642553"/>
    </source>
</evidence>
<protein>
    <submittedName>
        <fullName evidence="1">Type II toxin-antitoxin system HicA family toxin</fullName>
    </submittedName>
</protein>
<dbReference type="Proteomes" id="UP000642553">
    <property type="component" value="Chromosome"/>
</dbReference>
<dbReference type="AlphaFoldDB" id="A0AAE7BGT5"/>
<reference evidence="1" key="1">
    <citation type="submission" date="2018-05" db="EMBL/GenBank/DDBJ databases">
        <title>Complete genome sequnece of Akkermansia muciniphila EB-AMDK-40.</title>
        <authorList>
            <person name="Nam Y.-D."/>
            <person name="Chung W.-H."/>
            <person name="Park Y.S."/>
            <person name="Kang J."/>
        </authorList>
    </citation>
    <scope>NUCLEOTIDE SEQUENCE</scope>
    <source>
        <strain evidence="1">EB-AMDK-40</strain>
    </source>
</reference>
<dbReference type="RefSeq" id="WP_102721441.1">
    <property type="nucleotide sequence ID" value="NZ_CP029701.1"/>
</dbReference>
<accession>A0AAE7BGT5</accession>
<dbReference type="EMBL" id="CP029701">
    <property type="protein sequence ID" value="QHV64236.1"/>
    <property type="molecule type" value="Genomic_DNA"/>
</dbReference>
<evidence type="ECO:0000313" key="1">
    <source>
        <dbReference type="EMBL" id="QHV64236.1"/>
    </source>
</evidence>
<dbReference type="SUPFAM" id="SSF54786">
    <property type="entry name" value="YcfA/nrd intein domain"/>
    <property type="match status" value="1"/>
</dbReference>
<gene>
    <name evidence="1" type="ORF">DMI76_13090</name>
</gene>
<name>A0AAE7BGT5_9BACT</name>
<organism evidence="1 2">
    <name type="scientific">Akkermansia massiliensis</name>
    <dbReference type="NCBI Taxonomy" id="2927224"/>
    <lineage>
        <taxon>Bacteria</taxon>
        <taxon>Pseudomonadati</taxon>
        <taxon>Verrucomicrobiota</taxon>
        <taxon>Verrucomicrobiia</taxon>
        <taxon>Verrucomicrobiales</taxon>
        <taxon>Akkermansiaceae</taxon>
        <taxon>Akkermansia</taxon>
    </lineage>
</organism>
<proteinExistence type="predicted"/>
<sequence>MPRKKRELRKDLLKAGFKEFPGKGSHRVFRLGALSWVLSGQLGDDADHYQEKAVKNLMEQAKKQRKGE</sequence>